<dbReference type="CDD" id="cd00067">
    <property type="entry name" value="GAL4"/>
    <property type="match status" value="1"/>
</dbReference>
<evidence type="ECO:0000259" key="1">
    <source>
        <dbReference type="PROSITE" id="PS50048"/>
    </source>
</evidence>
<feature type="domain" description="Zn(2)-C6 fungal-type" evidence="1">
    <location>
        <begin position="134"/>
        <end position="164"/>
    </location>
</feature>
<proteinExistence type="predicted"/>
<sequence length="266" mass="30450">MNTHRENLDHVQFTNRITVAGYRVAHLASSMLKKAQNNATMEEHYIIHRPIHAVRHGTCCAKRLDPDIYQYLDEFPKVSCAPPTFQSEAHHAAGKKRPAVEIRIVVENGLGICISGEDTRRKRPKQPIKRTRRACEGCREKHRGCDNLLPKCKRCVKQRIPCQRIPSTPSAGSAQQLPNLSATKEQNGENNEGDDLFCLFPSFSLRSFIINGTKEHSLIPKYTDFRQPLDTQHFSKQSSQLFQFLQDLRLDQTNMQPSPRRRHSSL</sequence>
<dbReference type="PROSITE" id="PS00463">
    <property type="entry name" value="ZN2_CY6_FUNGAL_1"/>
    <property type="match status" value="1"/>
</dbReference>
<dbReference type="GO" id="GO:0000981">
    <property type="term" value="F:DNA-binding transcription factor activity, RNA polymerase II-specific"/>
    <property type="evidence" value="ECO:0007669"/>
    <property type="project" value="InterPro"/>
</dbReference>
<accession>A0A433Q6I7</accession>
<dbReference type="SUPFAM" id="SSF57701">
    <property type="entry name" value="Zn2/Cys6 DNA-binding domain"/>
    <property type="match status" value="1"/>
</dbReference>
<dbReference type="AlphaFoldDB" id="A0A433Q6I7"/>
<dbReference type="SMART" id="SM00066">
    <property type="entry name" value="GAL4"/>
    <property type="match status" value="1"/>
</dbReference>
<dbReference type="GO" id="GO:0008270">
    <property type="term" value="F:zinc ion binding"/>
    <property type="evidence" value="ECO:0007669"/>
    <property type="project" value="InterPro"/>
</dbReference>
<dbReference type="InterPro" id="IPR036864">
    <property type="entry name" value="Zn2-C6_fun-type_DNA-bd_sf"/>
</dbReference>
<dbReference type="PROSITE" id="PS50048">
    <property type="entry name" value="ZN2_CY6_FUNGAL_2"/>
    <property type="match status" value="1"/>
</dbReference>
<keyword evidence="3" id="KW-1185">Reference proteome</keyword>
<protein>
    <recommendedName>
        <fullName evidence="1">Zn(2)-C6 fungal-type domain-containing protein</fullName>
    </recommendedName>
</protein>
<dbReference type="Pfam" id="PF00172">
    <property type="entry name" value="Zn_clus"/>
    <property type="match status" value="1"/>
</dbReference>
<name>A0A433Q6I7_9FUNG</name>
<dbReference type="Proteomes" id="UP000274822">
    <property type="component" value="Unassembled WGS sequence"/>
</dbReference>
<gene>
    <name evidence="2" type="ORF">BC938DRAFT_472227</name>
</gene>
<dbReference type="InterPro" id="IPR001138">
    <property type="entry name" value="Zn2Cys6_DnaBD"/>
</dbReference>
<reference evidence="2 3" key="1">
    <citation type="journal article" date="2018" name="New Phytol.">
        <title>Phylogenomics of Endogonaceae and evolution of mycorrhizas within Mucoromycota.</title>
        <authorList>
            <person name="Chang Y."/>
            <person name="Desiro A."/>
            <person name="Na H."/>
            <person name="Sandor L."/>
            <person name="Lipzen A."/>
            <person name="Clum A."/>
            <person name="Barry K."/>
            <person name="Grigoriev I.V."/>
            <person name="Martin F.M."/>
            <person name="Stajich J.E."/>
            <person name="Smith M.E."/>
            <person name="Bonito G."/>
            <person name="Spatafora J.W."/>
        </authorList>
    </citation>
    <scope>NUCLEOTIDE SEQUENCE [LARGE SCALE GENOMIC DNA]</scope>
    <source>
        <strain evidence="2 3">AD002</strain>
    </source>
</reference>
<organism evidence="2 3">
    <name type="scientific">Jimgerdemannia flammicorona</name>
    <dbReference type="NCBI Taxonomy" id="994334"/>
    <lineage>
        <taxon>Eukaryota</taxon>
        <taxon>Fungi</taxon>
        <taxon>Fungi incertae sedis</taxon>
        <taxon>Mucoromycota</taxon>
        <taxon>Mucoromycotina</taxon>
        <taxon>Endogonomycetes</taxon>
        <taxon>Endogonales</taxon>
        <taxon>Endogonaceae</taxon>
        <taxon>Jimgerdemannia</taxon>
    </lineage>
</organism>
<evidence type="ECO:0000313" key="3">
    <source>
        <dbReference type="Proteomes" id="UP000274822"/>
    </source>
</evidence>
<comment type="caution">
    <text evidence="2">The sequence shown here is derived from an EMBL/GenBank/DDBJ whole genome shotgun (WGS) entry which is preliminary data.</text>
</comment>
<evidence type="ECO:0000313" key="2">
    <source>
        <dbReference type="EMBL" id="RUS25403.1"/>
    </source>
</evidence>
<dbReference type="Gene3D" id="4.10.240.10">
    <property type="entry name" value="Zn(2)-C6 fungal-type DNA-binding domain"/>
    <property type="match status" value="1"/>
</dbReference>
<dbReference type="EMBL" id="RBNJ01013083">
    <property type="protein sequence ID" value="RUS25403.1"/>
    <property type="molecule type" value="Genomic_DNA"/>
</dbReference>